<organism evidence="1 2">
    <name type="scientific">Mucilaginibacter celer</name>
    <dbReference type="NCBI Taxonomy" id="2305508"/>
    <lineage>
        <taxon>Bacteria</taxon>
        <taxon>Pseudomonadati</taxon>
        <taxon>Bacteroidota</taxon>
        <taxon>Sphingobacteriia</taxon>
        <taxon>Sphingobacteriales</taxon>
        <taxon>Sphingobacteriaceae</taxon>
        <taxon>Mucilaginibacter</taxon>
    </lineage>
</organism>
<dbReference type="KEGG" id="muh:HYN43_008505"/>
<keyword evidence="2" id="KW-1185">Reference proteome</keyword>
<dbReference type="Proteomes" id="UP000270046">
    <property type="component" value="Chromosome"/>
</dbReference>
<dbReference type="RefSeq" id="WP_119409036.1">
    <property type="nucleotide sequence ID" value="NZ_CP032869.1"/>
</dbReference>
<evidence type="ECO:0008006" key="3">
    <source>
        <dbReference type="Google" id="ProtNLM"/>
    </source>
</evidence>
<evidence type="ECO:0000313" key="1">
    <source>
        <dbReference type="EMBL" id="AYL95334.1"/>
    </source>
</evidence>
<sequence length="202" mass="23526">MPIVLSDLEISTEVRCFFALTTEAVFDYGNDRESFDEKGHRVPSTRNVWLGGNRHAQTLIVVYSVVEAVAMLTINFQRFSNLDNLAVIALGTRVRREQMDWIRQAFPRRKIVLAFGNDLAARITDIKAAAWLQQHYVRISYHDQLVTISKNETTRFFNAESLTLVAYKRMFGIRNNFRTMKPKLFNTFLEQIKYDASRRHTD</sequence>
<proteinExistence type="predicted"/>
<name>A0A494VLD8_9SPHI</name>
<protein>
    <recommendedName>
        <fullName evidence="3">Toprim domain-containing protein</fullName>
    </recommendedName>
</protein>
<accession>A0A494VLD8</accession>
<dbReference type="AlphaFoldDB" id="A0A494VLD8"/>
<gene>
    <name evidence="1" type="ORF">HYN43_008505</name>
</gene>
<dbReference type="OrthoDB" id="796066at2"/>
<dbReference type="EMBL" id="CP032869">
    <property type="protein sequence ID" value="AYL95334.1"/>
    <property type="molecule type" value="Genomic_DNA"/>
</dbReference>
<evidence type="ECO:0000313" key="2">
    <source>
        <dbReference type="Proteomes" id="UP000270046"/>
    </source>
</evidence>
<reference evidence="1 2" key="1">
    <citation type="submission" date="2018-10" db="EMBL/GenBank/DDBJ databases">
        <title>Genome sequencing of Mucilaginibacter sp. HYN0043.</title>
        <authorList>
            <person name="Kim M."/>
            <person name="Yi H."/>
        </authorList>
    </citation>
    <scope>NUCLEOTIDE SEQUENCE [LARGE SCALE GENOMIC DNA]</scope>
    <source>
        <strain evidence="1 2">HYN0043</strain>
    </source>
</reference>